<dbReference type="PROSITE" id="PS51257">
    <property type="entry name" value="PROKAR_LIPOPROTEIN"/>
    <property type="match status" value="1"/>
</dbReference>
<dbReference type="AlphaFoldDB" id="A0ABD0SP90"/>
<proteinExistence type="predicted"/>
<evidence type="ECO:0000313" key="3">
    <source>
        <dbReference type="Proteomes" id="UP001549921"/>
    </source>
</evidence>
<feature type="chain" id="PRO_5044880595" evidence="1">
    <location>
        <begin position="17"/>
        <end position="255"/>
    </location>
</feature>
<organism evidence="2 3">
    <name type="scientific">Loxostege sticticalis</name>
    <name type="common">Beet webworm moth</name>
    <dbReference type="NCBI Taxonomy" id="481309"/>
    <lineage>
        <taxon>Eukaryota</taxon>
        <taxon>Metazoa</taxon>
        <taxon>Ecdysozoa</taxon>
        <taxon>Arthropoda</taxon>
        <taxon>Hexapoda</taxon>
        <taxon>Insecta</taxon>
        <taxon>Pterygota</taxon>
        <taxon>Neoptera</taxon>
        <taxon>Endopterygota</taxon>
        <taxon>Lepidoptera</taxon>
        <taxon>Glossata</taxon>
        <taxon>Ditrysia</taxon>
        <taxon>Pyraloidea</taxon>
        <taxon>Crambidae</taxon>
        <taxon>Pyraustinae</taxon>
        <taxon>Loxostege</taxon>
    </lineage>
</organism>
<protein>
    <submittedName>
        <fullName evidence="2">Uncharacterized protein</fullName>
    </submittedName>
</protein>
<reference evidence="2 3" key="1">
    <citation type="submission" date="2024-06" db="EMBL/GenBank/DDBJ databases">
        <title>A chromosome-level genome assembly of beet webworm, Loxostege sticticalis.</title>
        <authorList>
            <person name="Zhang Y."/>
        </authorList>
    </citation>
    <scope>NUCLEOTIDE SEQUENCE [LARGE SCALE GENOMIC DNA]</scope>
    <source>
        <strain evidence="2">AQ028</strain>
        <tissue evidence="2">Male pupae</tissue>
    </source>
</reference>
<evidence type="ECO:0000256" key="1">
    <source>
        <dbReference type="SAM" id="SignalP"/>
    </source>
</evidence>
<sequence length="255" mass="27424">MKFFAVFAAVLAVACAHPYTWTLESVSQAILSPLTSEALKPILEQARDHYLDEMTATQGYTPASIITAPGVAAKMSLSQLDQALSDESYDAVFKPYLTEALNHMVASMFAGEAMPSIEVYVPSLELSFWTLPEISAALEDPMTSAEFKPYLTNALNHLMGAIFSEKEVTGIVIAAPATAEETGLVDASPALIPSPAPVSSGSPLVELIVNVQQSDFEFVPPNNIVAPGWPIRPDGPFMPEVDVFRPDLGPMPRKN</sequence>
<comment type="caution">
    <text evidence="2">The sequence shown here is derived from an EMBL/GenBank/DDBJ whole genome shotgun (WGS) entry which is preliminary data.</text>
</comment>
<evidence type="ECO:0000313" key="2">
    <source>
        <dbReference type="EMBL" id="KAL0820261.1"/>
    </source>
</evidence>
<dbReference type="Proteomes" id="UP001549921">
    <property type="component" value="Unassembled WGS sequence"/>
</dbReference>
<dbReference type="EMBL" id="JBEDNZ010000019">
    <property type="protein sequence ID" value="KAL0820261.1"/>
    <property type="molecule type" value="Genomic_DNA"/>
</dbReference>
<accession>A0ABD0SP90</accession>
<name>A0ABD0SP90_LOXSC</name>
<keyword evidence="1" id="KW-0732">Signal</keyword>
<gene>
    <name evidence="2" type="ORF">ABMA28_006180</name>
</gene>
<feature type="signal peptide" evidence="1">
    <location>
        <begin position="1"/>
        <end position="16"/>
    </location>
</feature>